<feature type="domain" description="SLH" evidence="3">
    <location>
        <begin position="406"/>
        <end position="469"/>
    </location>
</feature>
<dbReference type="Pfam" id="PF00395">
    <property type="entry name" value="SLH"/>
    <property type="match status" value="3"/>
</dbReference>
<evidence type="ECO:0000313" key="5">
    <source>
        <dbReference type="Proteomes" id="UP000323317"/>
    </source>
</evidence>
<sequence>MKQLSRKILNGSVVILMAMGMLAAIPFNAAAAATTLKEDIQVAPGIDYRDVRLADTVSHQALKVMEIDLNAPYTKVDVGVPSALNKLERTTAQAQRYTQEGNTVVGAINASFFYSGTAMNLVSKNNRLVHSGEVFPGEDKYVNEPIAFGLNSAGKGIIDHYNLNISYIHNGSQSPITGTNKARYANNTILYTSDFPGGYTGTNIYGTEVIVTLPMAPDLEFGSTVEGTVEAIRKEGDPTSTQIPVNGFVLSGNGVGSDALKTIKVGDPISLNINVDDKWKDSAFMLASGPMLVKGGQVSLSMDSKSPNAGTRAPRTAVAIDKTGSKVFFVTVDGRQSDYSNGMNLTEFARYLVSMGADRALNLDGGGSTTMAVRFPGSEELTLANSPSDGYERSVSTILMAVSTAPKPVFNDVGVSFWAFKEIDELVKKGTIKGFPDLSFRPDEPITRSHAAVMLTREMGLNTAIISNPGFDDVLENDPYYKDIAAAENAGLLKGRGQGVFAKDSNLTRAEMAAIIQRAFNIPVTSQSFYPDLASHHWAFNSINAVTQQKIAGGYPDGKYKPDNQVTRAEFSAFIYRANIR</sequence>
<gene>
    <name evidence="4" type="ORF">FZC79_18425</name>
</gene>
<protein>
    <recommendedName>
        <fullName evidence="3">SLH domain-containing protein</fullName>
    </recommendedName>
</protein>
<evidence type="ECO:0000256" key="1">
    <source>
        <dbReference type="ARBA" id="ARBA00022729"/>
    </source>
</evidence>
<accession>A0A5D4K9M9</accession>
<reference evidence="4 5" key="1">
    <citation type="submission" date="2019-08" db="EMBL/GenBank/DDBJ databases">
        <title>Bacillus genomes from the desert of Cuatro Cienegas, Coahuila.</title>
        <authorList>
            <person name="Olmedo-Alvarez G."/>
        </authorList>
    </citation>
    <scope>NUCLEOTIDE SEQUENCE [LARGE SCALE GENOMIC DNA]</scope>
    <source>
        <strain evidence="4 5">CH40_1T</strain>
    </source>
</reference>
<organism evidence="4 5">
    <name type="scientific">Rossellomorea vietnamensis</name>
    <dbReference type="NCBI Taxonomy" id="218284"/>
    <lineage>
        <taxon>Bacteria</taxon>
        <taxon>Bacillati</taxon>
        <taxon>Bacillota</taxon>
        <taxon>Bacilli</taxon>
        <taxon>Bacillales</taxon>
        <taxon>Bacillaceae</taxon>
        <taxon>Rossellomorea</taxon>
    </lineage>
</organism>
<feature type="chain" id="PRO_5039577738" description="SLH domain-containing protein" evidence="2">
    <location>
        <begin position="24"/>
        <end position="581"/>
    </location>
</feature>
<evidence type="ECO:0000313" key="4">
    <source>
        <dbReference type="EMBL" id="TYR73420.1"/>
    </source>
</evidence>
<dbReference type="InterPro" id="IPR001119">
    <property type="entry name" value="SLH_dom"/>
</dbReference>
<dbReference type="InterPro" id="IPR018711">
    <property type="entry name" value="NAGPA"/>
</dbReference>
<feature type="signal peptide" evidence="2">
    <location>
        <begin position="1"/>
        <end position="23"/>
    </location>
</feature>
<comment type="caution">
    <text evidence="4">The sequence shown here is derived from an EMBL/GenBank/DDBJ whole genome shotgun (WGS) entry which is preliminary data.</text>
</comment>
<name>A0A5D4K9M9_9BACI</name>
<feature type="domain" description="SLH" evidence="3">
    <location>
        <begin position="471"/>
        <end position="525"/>
    </location>
</feature>
<keyword evidence="1 2" id="KW-0732">Signal</keyword>
<feature type="domain" description="SLH" evidence="3">
    <location>
        <begin position="526"/>
        <end position="581"/>
    </location>
</feature>
<dbReference type="RefSeq" id="WP_148948247.1">
    <property type="nucleotide sequence ID" value="NZ_VTEH01000018.1"/>
</dbReference>
<dbReference type="PROSITE" id="PS51272">
    <property type="entry name" value="SLH"/>
    <property type="match status" value="3"/>
</dbReference>
<dbReference type="Pfam" id="PF09992">
    <property type="entry name" value="NAGPA"/>
    <property type="match status" value="1"/>
</dbReference>
<dbReference type="Proteomes" id="UP000323317">
    <property type="component" value="Unassembled WGS sequence"/>
</dbReference>
<dbReference type="PANTHER" id="PTHR43308:SF5">
    <property type="entry name" value="S-LAYER PROTEIN _ PEPTIDOGLYCAN ENDO-BETA-N-ACETYLGLUCOSAMINIDASE"/>
    <property type="match status" value="1"/>
</dbReference>
<dbReference type="PANTHER" id="PTHR43308">
    <property type="entry name" value="OUTER MEMBRANE PROTEIN ALPHA-RELATED"/>
    <property type="match status" value="1"/>
</dbReference>
<evidence type="ECO:0000259" key="3">
    <source>
        <dbReference type="PROSITE" id="PS51272"/>
    </source>
</evidence>
<dbReference type="AlphaFoldDB" id="A0A5D4K9M9"/>
<evidence type="ECO:0000256" key="2">
    <source>
        <dbReference type="SAM" id="SignalP"/>
    </source>
</evidence>
<dbReference type="EMBL" id="VTEH01000018">
    <property type="protein sequence ID" value="TYR73420.1"/>
    <property type="molecule type" value="Genomic_DNA"/>
</dbReference>
<proteinExistence type="predicted"/>
<dbReference type="InterPro" id="IPR051465">
    <property type="entry name" value="Cell_Envelope_Struct_Comp"/>
</dbReference>